<evidence type="ECO:0000256" key="7">
    <source>
        <dbReference type="PIRSR" id="PIRSR005536-2"/>
    </source>
</evidence>
<dbReference type="EMBL" id="QGGY01000001">
    <property type="protein sequence ID" value="PWJ78787.1"/>
    <property type="molecule type" value="Genomic_DNA"/>
</dbReference>
<dbReference type="InterPro" id="IPR002252">
    <property type="entry name" value="Glyco_hydro_36"/>
</dbReference>
<feature type="active site" description="Proton donor" evidence="6">
    <location>
        <position position="546"/>
    </location>
</feature>
<dbReference type="RefSeq" id="WP_109624232.1">
    <property type="nucleotide sequence ID" value="NZ_JANKBI010000001.1"/>
</dbReference>
<reference evidence="10 11" key="1">
    <citation type="submission" date="2018-05" db="EMBL/GenBank/DDBJ databases">
        <authorList>
            <person name="Goeker M."/>
            <person name="Huntemann M."/>
            <person name="Clum A."/>
            <person name="Pillay M."/>
            <person name="Palaniappan K."/>
            <person name="Varghese N."/>
            <person name="Mikhailova N."/>
            <person name="Stamatis D."/>
            <person name="Reddy T."/>
            <person name="Daum C."/>
            <person name="Shapiro N."/>
            <person name="Ivanova N."/>
            <person name="Kyrpides N."/>
            <person name="Woyke T."/>
        </authorList>
    </citation>
    <scope>NUCLEOTIDE SEQUENCE [LARGE SCALE GENOMIC DNA]</scope>
    <source>
        <strain evidence="10 11">DSM 26524</strain>
    </source>
</reference>
<protein>
    <recommendedName>
        <fullName evidence="2 5">Alpha-galactosidase</fullName>
        <ecNumber evidence="2 5">3.2.1.22</ecNumber>
    </recommendedName>
</protein>
<dbReference type="PRINTS" id="PR00743">
    <property type="entry name" value="GLHYDRLASE36"/>
</dbReference>
<feature type="domain" description="Glycosyl hydrolase family 36 C-terminal" evidence="8">
    <location>
        <begin position="646"/>
        <end position="774"/>
    </location>
</feature>
<dbReference type="FunFam" id="3.20.20.70:FF:000118">
    <property type="entry name" value="Alpha-galactosidase"/>
    <property type="match status" value="1"/>
</dbReference>
<dbReference type="GO" id="GO:0016052">
    <property type="term" value="P:carbohydrate catabolic process"/>
    <property type="evidence" value="ECO:0007669"/>
    <property type="project" value="InterPro"/>
</dbReference>
<dbReference type="PANTHER" id="PTHR43053:SF3">
    <property type="entry name" value="ALPHA-GALACTOSIDASE C-RELATED"/>
    <property type="match status" value="1"/>
</dbReference>
<dbReference type="Proteomes" id="UP000245412">
    <property type="component" value="Unassembled WGS sequence"/>
</dbReference>
<dbReference type="InterPro" id="IPR038417">
    <property type="entry name" value="Alpga-gal_N_sf"/>
</dbReference>
<sequence>MISVNENCFFLHTRHTTYAFCITKYGHPEHLYYGERLDEPDAAAAPLLALKRTAQVGSTIAYSQEDLNYSLDILPLEYSSAGCGDFRNSPIEALMPDGSYSCDFLYTGYKIMEGCHPMKTLPCATGTEDVAALCISLNDTRNEAELDLYYTVYEKTDVITRRCVLKNRSSSSILLRNLASMNLDLISQNFTMITFDGGWAKEAHIHKRRISYGITVNSSVTGSSSNRHNPGFFLAADGYTEQTGNVYGFNLIYSGNHQGLAELSGHDTVRVQLGINPHCFSFEVKPDEEFEAPEAVMTFSSRGLGGASRHFHSFINEHIVRGRWKKRPRPVLYNNWEACFFKFDEKKLLSLAKEAKGLGAELFVLDDGWFGSRDSDTSGLGDYDVNKKKLPGGLTGLASKINSMGMKFGLWFEPEMVNEDSRLYRTHPEYAVVIPGKKPNLGRNQLVLDLCNPEVRDYIVEHVGQILDSASISYVKWDMNRHITDAYSPCMKNQGEFYHRYICGLYEVLDRIFSPRPHILLESCSSGGNRFDLGMLCYSPQIWASDDTDPIERLKIQGGLSCLYPLSCIGAHVSASPHQQTLRSTQLSTRFNVAAFGCLGYELDLDNLTLAERREIKKQITFYKKYRMVFQYGTFYRLPSPKDNKVCWQCVSPDRKHSAAGFFQTLSGASEGPDVLMLSGLKRDISYTVSTKPQNLYIEQFGELTKHVLPVELNPNGLILHTANKYYTLTDCVEHYRGKGALIMAGIPLNNQFMGSYYNENTRLLGDCGSSLYIIEAEDA</sequence>
<evidence type="ECO:0000256" key="1">
    <source>
        <dbReference type="ARBA" id="ARBA00001255"/>
    </source>
</evidence>
<comment type="caution">
    <text evidence="10">The sequence shown here is derived from an EMBL/GenBank/DDBJ whole genome shotgun (WGS) entry which is preliminary data.</text>
</comment>
<dbReference type="Gene3D" id="3.20.20.70">
    <property type="entry name" value="Aldolase class I"/>
    <property type="match status" value="1"/>
</dbReference>
<dbReference type="CDD" id="cd14791">
    <property type="entry name" value="GH36"/>
    <property type="match status" value="1"/>
</dbReference>
<dbReference type="EC" id="3.2.1.22" evidence="2 5"/>
<evidence type="ECO:0000259" key="9">
    <source>
        <dbReference type="Pfam" id="PF16875"/>
    </source>
</evidence>
<dbReference type="InterPro" id="IPR031704">
    <property type="entry name" value="Glyco_hydro_36_N"/>
</dbReference>
<organism evidence="10 11">
    <name type="scientific">Murimonas intestini</name>
    <dbReference type="NCBI Taxonomy" id="1337051"/>
    <lineage>
        <taxon>Bacteria</taxon>
        <taxon>Bacillati</taxon>
        <taxon>Bacillota</taxon>
        <taxon>Clostridia</taxon>
        <taxon>Lachnospirales</taxon>
        <taxon>Lachnospiraceae</taxon>
        <taxon>Murimonas</taxon>
    </lineage>
</organism>
<feature type="binding site" evidence="7">
    <location>
        <position position="199"/>
    </location>
    <ligand>
        <name>substrate</name>
    </ligand>
</feature>
<evidence type="ECO:0000256" key="2">
    <source>
        <dbReference type="ARBA" id="ARBA00012755"/>
    </source>
</evidence>
<gene>
    <name evidence="10" type="ORF">C7383_101156</name>
</gene>
<evidence type="ECO:0000256" key="6">
    <source>
        <dbReference type="PIRSR" id="PIRSR005536-1"/>
    </source>
</evidence>
<dbReference type="Pfam" id="PF02065">
    <property type="entry name" value="Melibiase"/>
    <property type="match status" value="1"/>
</dbReference>
<keyword evidence="11" id="KW-1185">Reference proteome</keyword>
<dbReference type="Pfam" id="PF16875">
    <property type="entry name" value="Glyco_hydro_36N"/>
    <property type="match status" value="1"/>
</dbReference>
<dbReference type="Pfam" id="PF16874">
    <property type="entry name" value="Glyco_hydro_36C"/>
    <property type="match status" value="1"/>
</dbReference>
<feature type="binding site" evidence="7">
    <location>
        <position position="524"/>
    </location>
    <ligand>
        <name>substrate</name>
    </ligand>
</feature>
<dbReference type="Gene3D" id="2.70.98.60">
    <property type="entry name" value="alpha-galactosidase from lactobacil brevis"/>
    <property type="match status" value="1"/>
</dbReference>
<proteinExistence type="inferred from homology"/>
<dbReference type="InterPro" id="IPR050985">
    <property type="entry name" value="Alpha-glycosidase_related"/>
</dbReference>
<feature type="binding site" evidence="7">
    <location>
        <position position="546"/>
    </location>
    <ligand>
        <name>substrate</name>
    </ligand>
</feature>
<name>A0AB73T9L0_9FIRM</name>
<keyword evidence="4 5" id="KW-0326">Glycosidase</keyword>
<evidence type="ECO:0000256" key="4">
    <source>
        <dbReference type="ARBA" id="ARBA00023295"/>
    </source>
</evidence>
<evidence type="ECO:0000259" key="8">
    <source>
        <dbReference type="Pfam" id="PF16874"/>
    </source>
</evidence>
<dbReference type="SUPFAM" id="SSF51445">
    <property type="entry name" value="(Trans)glycosidases"/>
    <property type="match status" value="1"/>
</dbReference>
<feature type="binding site" evidence="7">
    <location>
        <position position="443"/>
    </location>
    <ligand>
        <name>substrate</name>
    </ligand>
</feature>
<dbReference type="InterPro" id="IPR031705">
    <property type="entry name" value="Glyco_hydro_36_C"/>
</dbReference>
<feature type="binding site" evidence="7">
    <location>
        <begin position="476"/>
        <end position="480"/>
    </location>
    <ligand>
        <name>substrate</name>
    </ligand>
</feature>
<evidence type="ECO:0000256" key="5">
    <source>
        <dbReference type="PIRNR" id="PIRNR005536"/>
    </source>
</evidence>
<keyword evidence="3 5" id="KW-0378">Hydrolase</keyword>
<dbReference type="InterPro" id="IPR013785">
    <property type="entry name" value="Aldolase_TIM"/>
</dbReference>
<dbReference type="AlphaFoldDB" id="A0AB73T9L0"/>
<dbReference type="Gene3D" id="2.60.40.1180">
    <property type="entry name" value="Golgi alpha-mannosidase II"/>
    <property type="match status" value="1"/>
</dbReference>
<dbReference type="InterPro" id="IPR017853">
    <property type="entry name" value="GH"/>
</dbReference>
<feature type="binding site" evidence="7">
    <location>
        <begin position="366"/>
        <end position="367"/>
    </location>
    <ligand>
        <name>substrate</name>
    </ligand>
</feature>
<evidence type="ECO:0000313" key="10">
    <source>
        <dbReference type="EMBL" id="PWJ78787.1"/>
    </source>
</evidence>
<comment type="catalytic activity">
    <reaction evidence="1 5">
        <text>Hydrolysis of terminal, non-reducing alpha-D-galactose residues in alpha-D-galactosides, including galactose oligosaccharides, galactomannans and galactolipids.</text>
        <dbReference type="EC" id="3.2.1.22"/>
    </reaction>
</comment>
<feature type="domain" description="Glycosyl hydrolase family 36 N-terminal" evidence="9">
    <location>
        <begin position="26"/>
        <end position="283"/>
    </location>
</feature>
<dbReference type="GO" id="GO:0004557">
    <property type="term" value="F:alpha-galactosidase activity"/>
    <property type="evidence" value="ECO:0007669"/>
    <property type="project" value="UniProtKB-UniRule"/>
</dbReference>
<dbReference type="PANTHER" id="PTHR43053">
    <property type="entry name" value="GLYCOSIDASE FAMILY 31"/>
    <property type="match status" value="1"/>
</dbReference>
<dbReference type="PIRSF" id="PIRSF005536">
    <property type="entry name" value="Agal"/>
    <property type="match status" value="1"/>
</dbReference>
<evidence type="ECO:0000256" key="3">
    <source>
        <dbReference type="ARBA" id="ARBA00022801"/>
    </source>
</evidence>
<accession>A0AB73T9L0</accession>
<feature type="active site" description="Nucleophile" evidence="6">
    <location>
        <position position="478"/>
    </location>
</feature>
<dbReference type="InterPro" id="IPR013780">
    <property type="entry name" value="Glyco_hydro_b"/>
</dbReference>
<evidence type="ECO:0000313" key="11">
    <source>
        <dbReference type="Proteomes" id="UP000245412"/>
    </source>
</evidence>
<comment type="similarity">
    <text evidence="5">Belongs to the glycosyl hydrolase.</text>
</comment>